<protein>
    <submittedName>
        <fullName evidence="2">Ankyrin repeat protein</fullName>
    </submittedName>
</protein>
<keyword evidence="3" id="KW-1185">Reference proteome</keyword>
<dbReference type="InterPro" id="IPR036047">
    <property type="entry name" value="F-box-like_dom_sf"/>
</dbReference>
<dbReference type="SUPFAM" id="SSF140860">
    <property type="entry name" value="Pseudo ankyrin repeat-like"/>
    <property type="match status" value="1"/>
</dbReference>
<dbReference type="CDD" id="cd09917">
    <property type="entry name" value="F-box_SF"/>
    <property type="match status" value="1"/>
</dbReference>
<dbReference type="SUPFAM" id="SSF48403">
    <property type="entry name" value="Ankyrin repeat"/>
    <property type="match status" value="1"/>
</dbReference>
<dbReference type="AlphaFoldDB" id="A0AAX4NYI8"/>
<evidence type="ECO:0000313" key="3">
    <source>
        <dbReference type="Proteomes" id="UP001472866"/>
    </source>
</evidence>
<proteinExistence type="predicted"/>
<evidence type="ECO:0000256" key="1">
    <source>
        <dbReference type="SAM" id="MobiDB-lite"/>
    </source>
</evidence>
<dbReference type="EMBL" id="CP151501">
    <property type="protein sequence ID" value="WZN58624.1"/>
    <property type="molecule type" value="Genomic_DNA"/>
</dbReference>
<organism evidence="2 3">
    <name type="scientific">Chloropicon roscoffensis</name>
    <dbReference type="NCBI Taxonomy" id="1461544"/>
    <lineage>
        <taxon>Eukaryota</taxon>
        <taxon>Viridiplantae</taxon>
        <taxon>Chlorophyta</taxon>
        <taxon>Chloropicophyceae</taxon>
        <taxon>Chloropicales</taxon>
        <taxon>Chloropicaceae</taxon>
        <taxon>Chloropicon</taxon>
    </lineage>
</organism>
<dbReference type="InterPro" id="IPR036770">
    <property type="entry name" value="Ankyrin_rpt-contain_sf"/>
</dbReference>
<dbReference type="PANTHER" id="PTHR46586">
    <property type="entry name" value="ANKYRIN REPEAT-CONTAINING PROTEIN"/>
    <property type="match status" value="1"/>
</dbReference>
<dbReference type="SUPFAM" id="SSF81383">
    <property type="entry name" value="F-box domain"/>
    <property type="match status" value="1"/>
</dbReference>
<dbReference type="Proteomes" id="UP001472866">
    <property type="component" value="Chromosome 01"/>
</dbReference>
<feature type="region of interest" description="Disordered" evidence="1">
    <location>
        <begin position="1"/>
        <end position="20"/>
    </location>
</feature>
<gene>
    <name evidence="2" type="ORF">HKI87_01g01480</name>
</gene>
<reference evidence="2 3" key="1">
    <citation type="submission" date="2024-03" db="EMBL/GenBank/DDBJ databases">
        <title>Complete genome sequence of the green alga Chloropicon roscoffensis RCC1871.</title>
        <authorList>
            <person name="Lemieux C."/>
            <person name="Pombert J.-F."/>
            <person name="Otis C."/>
            <person name="Turmel M."/>
        </authorList>
    </citation>
    <scope>NUCLEOTIDE SEQUENCE [LARGE SCALE GENOMIC DNA]</scope>
    <source>
        <strain evidence="2 3">RCC1871</strain>
    </source>
</reference>
<accession>A0AAX4NYI8</accession>
<dbReference type="Gene3D" id="1.25.40.20">
    <property type="entry name" value="Ankyrin repeat-containing domain"/>
    <property type="match status" value="1"/>
</dbReference>
<dbReference type="InterPro" id="IPR052050">
    <property type="entry name" value="SecEffector_AnkRepeat"/>
</dbReference>
<name>A0AAX4NYI8_9CHLO</name>
<evidence type="ECO:0000313" key="2">
    <source>
        <dbReference type="EMBL" id="WZN58624.1"/>
    </source>
</evidence>
<dbReference type="PANTHER" id="PTHR46586:SF3">
    <property type="entry name" value="ANKYRIN REPEAT-CONTAINING PROTEIN"/>
    <property type="match status" value="1"/>
</dbReference>
<sequence length="382" mass="44285">MARKAGESSTKRAKVDEKEDPLVRRKEEVVRLLERARKGKDNARAMEELLTLCTRLEAKNEKLLRRLPPELWQKIVDEYLDQNDLFPLAMTCRLFRDTTKDLGKEMKTDLNIQRLLYLWESGKVTSYTLGWFQWVCDTLQIQAVFEEWSVERVKKFKGDLLNYGALPGSVEILRLLMEEEGCEPNDVTDWWVGFGGSVEVLEYFLERGYEFDEAVCGGAAEGGRLEVLKFLRGLDPPCPWDIMVCSYAAKRGHLEVLQWARDQDPPCPWTERTCEEAAEEGHLEILKWLRDQDPPCPWGWMTCYGPASHGDLEILKWARSQDPPCPWDEATCGWAVLKGQLEALKWLRAQNPPCPWNRDECRKSASNKGYQHIVDWIDKQEN</sequence>